<dbReference type="GeneID" id="102808182"/>
<organism evidence="2 3">
    <name type="scientific">Saccoglossus kowalevskii</name>
    <name type="common">Acorn worm</name>
    <dbReference type="NCBI Taxonomy" id="10224"/>
    <lineage>
        <taxon>Eukaryota</taxon>
        <taxon>Metazoa</taxon>
        <taxon>Hemichordata</taxon>
        <taxon>Enteropneusta</taxon>
        <taxon>Harrimaniidae</taxon>
        <taxon>Saccoglossus</taxon>
    </lineage>
</organism>
<feature type="region of interest" description="Disordered" evidence="1">
    <location>
        <begin position="62"/>
        <end position="83"/>
    </location>
</feature>
<evidence type="ECO:0000313" key="2">
    <source>
        <dbReference type="Proteomes" id="UP000694865"/>
    </source>
</evidence>
<sequence length="114" mass="13667">MEQETRKGFSHRLHQLDLEQIEIRYEAGKKYSEQYVMEKKLAKLKQRRDELKKLLQIKPKQVLQDFAKKKPPRSPKKSPNETVAKVMRSVTRRRLQEQCKAYRLTGTVSLKEHF</sequence>
<name>A0ABM0MHI3_SACKO</name>
<proteinExistence type="predicted"/>
<dbReference type="RefSeq" id="XP_006819474.1">
    <property type="nucleotide sequence ID" value="XM_006819411.1"/>
</dbReference>
<accession>A0ABM0MHI3</accession>
<reference evidence="3" key="1">
    <citation type="submission" date="2025-08" db="UniProtKB">
        <authorList>
            <consortium name="RefSeq"/>
        </authorList>
    </citation>
    <scope>IDENTIFICATION</scope>
    <source>
        <tissue evidence="3">Testes</tissue>
    </source>
</reference>
<evidence type="ECO:0000256" key="1">
    <source>
        <dbReference type="SAM" id="MobiDB-lite"/>
    </source>
</evidence>
<dbReference type="Proteomes" id="UP000694865">
    <property type="component" value="Unplaced"/>
</dbReference>
<keyword evidence="2" id="KW-1185">Reference proteome</keyword>
<evidence type="ECO:0000313" key="3">
    <source>
        <dbReference type="RefSeq" id="XP_006819474.1"/>
    </source>
</evidence>
<gene>
    <name evidence="3" type="primary">LOC102808182</name>
</gene>
<protein>
    <submittedName>
        <fullName evidence="3">Uncharacterized protein LOC102808182</fullName>
    </submittedName>
</protein>